<evidence type="ECO:0000256" key="2">
    <source>
        <dbReference type="ARBA" id="ARBA00022670"/>
    </source>
</evidence>
<reference evidence="5" key="1">
    <citation type="journal article" date="2020" name="Fungal Divers.">
        <title>Resolving the Mortierellaceae phylogeny through synthesis of multi-gene phylogenetics and phylogenomics.</title>
        <authorList>
            <person name="Vandepol N."/>
            <person name="Liber J."/>
            <person name="Desiro A."/>
            <person name="Na H."/>
            <person name="Kennedy M."/>
            <person name="Barry K."/>
            <person name="Grigoriev I.V."/>
            <person name="Miller A.N."/>
            <person name="O'Donnell K."/>
            <person name="Stajich J.E."/>
            <person name="Bonito G."/>
        </authorList>
    </citation>
    <scope>NUCLEOTIDE SEQUENCE</scope>
    <source>
        <strain evidence="5">KOD1015</strain>
    </source>
</reference>
<dbReference type="GO" id="GO:0019783">
    <property type="term" value="F:ubiquitin-like protein peptidase activity"/>
    <property type="evidence" value="ECO:0007669"/>
    <property type="project" value="UniProtKB-ARBA"/>
</dbReference>
<keyword evidence="3" id="KW-0378">Hydrolase</keyword>
<dbReference type="AlphaFoldDB" id="A0A9P6FJR1"/>
<dbReference type="SUPFAM" id="SSF54001">
    <property type="entry name" value="Cysteine proteinases"/>
    <property type="match status" value="1"/>
</dbReference>
<dbReference type="InterPro" id="IPR003653">
    <property type="entry name" value="Peptidase_C48_C"/>
</dbReference>
<evidence type="ECO:0000259" key="4">
    <source>
        <dbReference type="PROSITE" id="PS50600"/>
    </source>
</evidence>
<protein>
    <recommendedName>
        <fullName evidence="4">Ubiquitin-like protease family profile domain-containing protein</fullName>
    </recommendedName>
</protein>
<sequence>MASATPIRNTSHKDPEWSVMTGEQLLDQFSFTNGRASRETIRQDGFRITQDFVNSLQSLIKWLRVCLDREHDTSFITWLLEILNTTPGILSYEFVQKVPFTIKIRVRNLVVLSKENWLDDEIIDIVLEYYRLRYVDQDDAYNLFIPLFNLTYWTHSLNSIDPHHFWGKDIFSAQRVKKAFAVVHLPDHWAALCIDFDQKRVYFGDSLKRPFP</sequence>
<name>A0A9P6FJR1_9FUNG</name>
<organism evidence="5 6">
    <name type="scientific">Lunasporangiospora selenospora</name>
    <dbReference type="NCBI Taxonomy" id="979761"/>
    <lineage>
        <taxon>Eukaryota</taxon>
        <taxon>Fungi</taxon>
        <taxon>Fungi incertae sedis</taxon>
        <taxon>Mucoromycota</taxon>
        <taxon>Mortierellomycotina</taxon>
        <taxon>Mortierellomycetes</taxon>
        <taxon>Mortierellales</taxon>
        <taxon>Mortierellaceae</taxon>
        <taxon>Lunasporangiospora</taxon>
    </lineage>
</organism>
<comment type="caution">
    <text evidence="5">The sequence shown here is derived from an EMBL/GenBank/DDBJ whole genome shotgun (WGS) entry which is preliminary data.</text>
</comment>
<dbReference type="OrthoDB" id="2447396at2759"/>
<dbReference type="Gene3D" id="3.40.395.10">
    <property type="entry name" value="Adenoviral Proteinase, Chain A"/>
    <property type="match status" value="1"/>
</dbReference>
<dbReference type="InterPro" id="IPR038765">
    <property type="entry name" value="Papain-like_cys_pep_sf"/>
</dbReference>
<dbReference type="PROSITE" id="PS50600">
    <property type="entry name" value="ULP_PROTEASE"/>
    <property type="match status" value="1"/>
</dbReference>
<evidence type="ECO:0000313" key="5">
    <source>
        <dbReference type="EMBL" id="KAF9563302.1"/>
    </source>
</evidence>
<feature type="domain" description="Ubiquitin-like protease family profile" evidence="4">
    <location>
        <begin position="102"/>
        <end position="212"/>
    </location>
</feature>
<evidence type="ECO:0000256" key="1">
    <source>
        <dbReference type="ARBA" id="ARBA00005234"/>
    </source>
</evidence>
<proteinExistence type="inferred from homology"/>
<dbReference type="Proteomes" id="UP000780801">
    <property type="component" value="Unassembled WGS sequence"/>
</dbReference>
<dbReference type="GO" id="GO:0006508">
    <property type="term" value="P:proteolysis"/>
    <property type="evidence" value="ECO:0007669"/>
    <property type="project" value="UniProtKB-KW"/>
</dbReference>
<evidence type="ECO:0000313" key="6">
    <source>
        <dbReference type="Proteomes" id="UP000780801"/>
    </source>
</evidence>
<gene>
    <name evidence="5" type="ORF">BGW38_008950</name>
</gene>
<accession>A0A9P6FJR1</accession>
<comment type="similarity">
    <text evidence="1">Belongs to the peptidase C48 family.</text>
</comment>
<evidence type="ECO:0000256" key="3">
    <source>
        <dbReference type="ARBA" id="ARBA00022801"/>
    </source>
</evidence>
<dbReference type="GO" id="GO:0008234">
    <property type="term" value="F:cysteine-type peptidase activity"/>
    <property type="evidence" value="ECO:0007669"/>
    <property type="project" value="InterPro"/>
</dbReference>
<dbReference type="EMBL" id="JAABOA010006366">
    <property type="protein sequence ID" value="KAF9563302.1"/>
    <property type="molecule type" value="Genomic_DNA"/>
</dbReference>
<keyword evidence="6" id="KW-1185">Reference proteome</keyword>
<keyword evidence="2" id="KW-0645">Protease</keyword>
<feature type="non-terminal residue" evidence="5">
    <location>
        <position position="212"/>
    </location>
</feature>